<organism evidence="7 8">
    <name type="scientific">Ophiobolus disseminans</name>
    <dbReference type="NCBI Taxonomy" id="1469910"/>
    <lineage>
        <taxon>Eukaryota</taxon>
        <taxon>Fungi</taxon>
        <taxon>Dikarya</taxon>
        <taxon>Ascomycota</taxon>
        <taxon>Pezizomycotina</taxon>
        <taxon>Dothideomycetes</taxon>
        <taxon>Pleosporomycetidae</taxon>
        <taxon>Pleosporales</taxon>
        <taxon>Pleosporineae</taxon>
        <taxon>Phaeosphaeriaceae</taxon>
        <taxon>Ophiobolus</taxon>
    </lineage>
</organism>
<feature type="compositionally biased region" description="Acidic residues" evidence="4">
    <location>
        <begin position="65"/>
        <end position="77"/>
    </location>
</feature>
<dbReference type="EMBL" id="MU006243">
    <property type="protein sequence ID" value="KAF2819773.1"/>
    <property type="molecule type" value="Genomic_DNA"/>
</dbReference>
<sequence length="498" mass="55911">MSLIPAKDYYGKDESITSTQWLKKKKQTLEERQAAKRAKLDPASHKSAKDVMDENALKRKRELEGEPSEAESSDLDMDIEREKPLEGIKKAKKQKIKAPEPEPEAAADGDVEETSTLTKSEQKAAAKAEKRREKRKELKAKKTHNEDTKKAQGAEFSKGLTKPSDPEDELDEDEDDGNIDPEDRIEKLDVSGLIEEGQSTAPSTTANSNSSTASVDSAASSTSSVPPSGDAPQEKKQKNPLPIDDKARALFQARLTAKLEAMRASRKADGPDGRPAKNRAELIEARRKKEAERKLAKKQSINESKEDEARLKAEEQLARIRGGSGSPSIFAPRSPESERNFNFGRVAWQDGQQLESTLSKFQESRKKKGKSDAKTALDAAQKKQARINGFDEDKRKDIEEKDLWLAAKKRAQGEKVFDDVNLLKKTLKRQDKQKAKSKQEWKERLTSVQEGKEKKQKKREENLRKRRDEKGQKGSKKKVKKPGKKVKRPGFEGTFKGK</sequence>
<feature type="compositionally biased region" description="Acidic residues" evidence="4">
    <location>
        <begin position="166"/>
        <end position="180"/>
    </location>
</feature>
<gene>
    <name evidence="7" type="ORF">CC86DRAFT_398437</name>
</gene>
<dbReference type="InterPro" id="IPR007019">
    <property type="entry name" value="SURF6"/>
</dbReference>
<comment type="similarity">
    <text evidence="2">Belongs to the SURF6 family.</text>
</comment>
<feature type="compositionally biased region" description="Basic and acidic residues" evidence="4">
    <location>
        <begin position="261"/>
        <end position="294"/>
    </location>
</feature>
<dbReference type="GO" id="GO:0042274">
    <property type="term" value="P:ribosomal small subunit biogenesis"/>
    <property type="evidence" value="ECO:0007669"/>
    <property type="project" value="TreeGrafter"/>
</dbReference>
<dbReference type="Pfam" id="PF15459">
    <property type="entry name" value="RRP14"/>
    <property type="match status" value="1"/>
</dbReference>
<dbReference type="InterPro" id="IPR029190">
    <property type="entry name" value="Rrp14/SURF6_C"/>
</dbReference>
<dbReference type="GO" id="GO:0003677">
    <property type="term" value="F:DNA binding"/>
    <property type="evidence" value="ECO:0007669"/>
    <property type="project" value="TreeGrafter"/>
</dbReference>
<feature type="compositionally biased region" description="Basic and acidic residues" evidence="4">
    <location>
        <begin position="143"/>
        <end position="152"/>
    </location>
</feature>
<accession>A0A6A6ZGB3</accession>
<dbReference type="GO" id="GO:0003723">
    <property type="term" value="F:RNA binding"/>
    <property type="evidence" value="ECO:0007669"/>
    <property type="project" value="TreeGrafter"/>
</dbReference>
<feature type="compositionally biased region" description="Low complexity" evidence="4">
    <location>
        <begin position="199"/>
        <end position="228"/>
    </location>
</feature>
<evidence type="ECO:0000256" key="2">
    <source>
        <dbReference type="ARBA" id="ARBA00005904"/>
    </source>
</evidence>
<protein>
    <submittedName>
        <fullName evidence="7">SURF6-domain-containing protein</fullName>
    </submittedName>
</protein>
<feature type="compositionally biased region" description="Basic residues" evidence="4">
    <location>
        <begin position="132"/>
        <end position="142"/>
    </location>
</feature>
<comment type="subcellular location">
    <subcellularLocation>
        <location evidence="1">Nucleus</location>
    </subcellularLocation>
</comment>
<feature type="region of interest" description="Disordered" evidence="4">
    <location>
        <begin position="357"/>
        <end position="393"/>
    </location>
</feature>
<evidence type="ECO:0000313" key="8">
    <source>
        <dbReference type="Proteomes" id="UP000799424"/>
    </source>
</evidence>
<proteinExistence type="inferred from homology"/>
<evidence type="ECO:0000256" key="3">
    <source>
        <dbReference type="ARBA" id="ARBA00023242"/>
    </source>
</evidence>
<feature type="compositionally biased region" description="Basic residues" evidence="4">
    <location>
        <begin position="473"/>
        <end position="488"/>
    </location>
</feature>
<dbReference type="PANTHER" id="PTHR14369:SF0">
    <property type="entry name" value="SURFEIT LOCUS PROTEIN 6"/>
    <property type="match status" value="1"/>
</dbReference>
<keyword evidence="8" id="KW-1185">Reference proteome</keyword>
<dbReference type="Proteomes" id="UP000799424">
    <property type="component" value="Unassembled WGS sequence"/>
</dbReference>
<dbReference type="InterPro" id="IPR029188">
    <property type="entry name" value="Rrp14_N"/>
</dbReference>
<feature type="compositionally biased region" description="Acidic residues" evidence="4">
    <location>
        <begin position="101"/>
        <end position="113"/>
    </location>
</feature>
<dbReference type="Pfam" id="PF04935">
    <property type="entry name" value="SURF6"/>
    <property type="match status" value="1"/>
</dbReference>
<feature type="domain" description="Ribosomal RNA-processing protein 14 N-terminal" evidence="6">
    <location>
        <begin position="1"/>
        <end position="43"/>
    </location>
</feature>
<feature type="region of interest" description="Disordered" evidence="4">
    <location>
        <begin position="418"/>
        <end position="498"/>
    </location>
</feature>
<feature type="domain" description="Ribosomal RNA-processing protein 14/surfeit locus protein 6 C-terminal" evidence="5">
    <location>
        <begin position="281"/>
        <end position="476"/>
    </location>
</feature>
<dbReference type="AlphaFoldDB" id="A0A6A6ZGB3"/>
<dbReference type="GO" id="GO:0042273">
    <property type="term" value="P:ribosomal large subunit biogenesis"/>
    <property type="evidence" value="ECO:0007669"/>
    <property type="project" value="TreeGrafter"/>
</dbReference>
<feature type="compositionally biased region" description="Basic and acidic residues" evidence="4">
    <location>
        <begin position="120"/>
        <end position="131"/>
    </location>
</feature>
<feature type="compositionally biased region" description="Basic and acidic residues" evidence="4">
    <location>
        <begin position="303"/>
        <end position="318"/>
    </location>
</feature>
<evidence type="ECO:0000313" key="7">
    <source>
        <dbReference type="EMBL" id="KAF2819773.1"/>
    </source>
</evidence>
<feature type="compositionally biased region" description="Basic and acidic residues" evidence="4">
    <location>
        <begin position="232"/>
        <end position="248"/>
    </location>
</feature>
<feature type="region of interest" description="Disordered" evidence="4">
    <location>
        <begin position="261"/>
        <end position="337"/>
    </location>
</feature>
<feature type="compositionally biased region" description="Basic and acidic residues" evidence="4">
    <location>
        <begin position="418"/>
        <end position="472"/>
    </location>
</feature>
<evidence type="ECO:0000259" key="6">
    <source>
        <dbReference type="Pfam" id="PF15459"/>
    </source>
</evidence>
<dbReference type="GO" id="GO:0005730">
    <property type="term" value="C:nucleolus"/>
    <property type="evidence" value="ECO:0007669"/>
    <property type="project" value="TreeGrafter"/>
</dbReference>
<dbReference type="PANTHER" id="PTHR14369">
    <property type="entry name" value="SURFEIT LOCUS PROTEIN 6"/>
    <property type="match status" value="1"/>
</dbReference>
<evidence type="ECO:0000256" key="1">
    <source>
        <dbReference type="ARBA" id="ARBA00004123"/>
    </source>
</evidence>
<feature type="compositionally biased region" description="Basic and acidic residues" evidence="4">
    <location>
        <begin position="27"/>
        <end position="64"/>
    </location>
</feature>
<feature type="compositionally biased region" description="Basic and acidic residues" evidence="4">
    <location>
        <begin position="78"/>
        <end position="89"/>
    </location>
</feature>
<keyword evidence="3" id="KW-0539">Nucleus</keyword>
<evidence type="ECO:0000256" key="4">
    <source>
        <dbReference type="SAM" id="MobiDB-lite"/>
    </source>
</evidence>
<dbReference type="OrthoDB" id="444809at2759"/>
<reference evidence="7" key="1">
    <citation type="journal article" date="2020" name="Stud. Mycol.">
        <title>101 Dothideomycetes genomes: a test case for predicting lifestyles and emergence of pathogens.</title>
        <authorList>
            <person name="Haridas S."/>
            <person name="Albert R."/>
            <person name="Binder M."/>
            <person name="Bloem J."/>
            <person name="Labutti K."/>
            <person name="Salamov A."/>
            <person name="Andreopoulos B."/>
            <person name="Baker S."/>
            <person name="Barry K."/>
            <person name="Bills G."/>
            <person name="Bluhm B."/>
            <person name="Cannon C."/>
            <person name="Castanera R."/>
            <person name="Culley D."/>
            <person name="Daum C."/>
            <person name="Ezra D."/>
            <person name="Gonzalez J."/>
            <person name="Henrissat B."/>
            <person name="Kuo A."/>
            <person name="Liang C."/>
            <person name="Lipzen A."/>
            <person name="Lutzoni F."/>
            <person name="Magnuson J."/>
            <person name="Mondo S."/>
            <person name="Nolan M."/>
            <person name="Ohm R."/>
            <person name="Pangilinan J."/>
            <person name="Park H.-J."/>
            <person name="Ramirez L."/>
            <person name="Alfaro M."/>
            <person name="Sun H."/>
            <person name="Tritt A."/>
            <person name="Yoshinaga Y."/>
            <person name="Zwiers L.-H."/>
            <person name="Turgeon B."/>
            <person name="Goodwin S."/>
            <person name="Spatafora J."/>
            <person name="Crous P."/>
            <person name="Grigoriev I."/>
        </authorList>
    </citation>
    <scope>NUCLEOTIDE SEQUENCE</scope>
    <source>
        <strain evidence="7">CBS 113818</strain>
    </source>
</reference>
<feature type="region of interest" description="Disordered" evidence="4">
    <location>
        <begin position="24"/>
        <end position="249"/>
    </location>
</feature>
<name>A0A6A6ZGB3_9PLEO</name>
<evidence type="ECO:0000259" key="5">
    <source>
        <dbReference type="Pfam" id="PF04935"/>
    </source>
</evidence>